<dbReference type="Proteomes" id="UP000242525">
    <property type="component" value="Unassembled WGS sequence"/>
</dbReference>
<accession>A0A0J9X6A0</accession>
<evidence type="ECO:0000313" key="12">
    <source>
        <dbReference type="EMBL" id="CDO52979.1"/>
    </source>
</evidence>
<dbReference type="GO" id="GO:0005789">
    <property type="term" value="C:endoplasmic reticulum membrane"/>
    <property type="evidence" value="ECO:0007669"/>
    <property type="project" value="UniProtKB-SubCell"/>
</dbReference>
<comment type="caution">
    <text evidence="12">The sequence shown here is derived from an EMBL/GenBank/DDBJ whole genome shotgun (WGS) entry which is preliminary data.</text>
</comment>
<reference evidence="12" key="1">
    <citation type="submission" date="2014-03" db="EMBL/GenBank/DDBJ databases">
        <authorList>
            <person name="Casaregola S."/>
        </authorList>
    </citation>
    <scope>NUCLEOTIDE SEQUENCE [LARGE SCALE GENOMIC DNA]</scope>
    <source>
        <strain evidence="12">CLIB 918</strain>
    </source>
</reference>
<dbReference type="Pfam" id="PF03896">
    <property type="entry name" value="TRAP_alpha"/>
    <property type="match status" value="1"/>
</dbReference>
<evidence type="ECO:0000256" key="7">
    <source>
        <dbReference type="ARBA" id="ARBA00037565"/>
    </source>
</evidence>
<name>A0A0J9X6A0_GEOCN</name>
<protein>
    <recommendedName>
        <fullName evidence="14">Translocon-associated protein subunit alpha</fullName>
    </recommendedName>
</protein>
<evidence type="ECO:0000256" key="6">
    <source>
        <dbReference type="ARBA" id="ARBA00023136"/>
    </source>
</evidence>
<feature type="transmembrane region" description="Helical" evidence="10">
    <location>
        <begin position="160"/>
        <end position="178"/>
    </location>
</feature>
<keyword evidence="2 10" id="KW-0812">Transmembrane</keyword>
<dbReference type="STRING" id="1173061.A0A0J9X6A0"/>
<evidence type="ECO:0000256" key="8">
    <source>
        <dbReference type="ARBA" id="ARBA00038311"/>
    </source>
</evidence>
<feature type="region of interest" description="Disordered" evidence="9">
    <location>
        <begin position="197"/>
        <end position="229"/>
    </location>
</feature>
<evidence type="ECO:0000256" key="4">
    <source>
        <dbReference type="ARBA" id="ARBA00022824"/>
    </source>
</evidence>
<evidence type="ECO:0000313" key="13">
    <source>
        <dbReference type="Proteomes" id="UP000242525"/>
    </source>
</evidence>
<evidence type="ECO:0000256" key="1">
    <source>
        <dbReference type="ARBA" id="ARBA00004115"/>
    </source>
</evidence>
<evidence type="ECO:0000256" key="10">
    <source>
        <dbReference type="SAM" id="Phobius"/>
    </source>
</evidence>
<comment type="subcellular location">
    <subcellularLocation>
        <location evidence="1">Endoplasmic reticulum membrane</location>
        <topology evidence="1">Single-pass type I membrane protein</topology>
    </subcellularLocation>
</comment>
<dbReference type="AlphaFoldDB" id="A0A0J9X6A0"/>
<evidence type="ECO:0008006" key="14">
    <source>
        <dbReference type="Google" id="ProtNLM"/>
    </source>
</evidence>
<dbReference type="OrthoDB" id="1926781at2759"/>
<evidence type="ECO:0000256" key="3">
    <source>
        <dbReference type="ARBA" id="ARBA00022729"/>
    </source>
</evidence>
<keyword evidence="5 10" id="KW-1133">Transmembrane helix</keyword>
<evidence type="ECO:0000256" key="2">
    <source>
        <dbReference type="ARBA" id="ARBA00022692"/>
    </source>
</evidence>
<dbReference type="PANTHER" id="PTHR12924:SF0">
    <property type="entry name" value="TRANSLOCON-ASSOCIATED PROTEIN SUBUNIT ALPHA"/>
    <property type="match status" value="1"/>
</dbReference>
<keyword evidence="13" id="KW-1185">Reference proteome</keyword>
<gene>
    <name evidence="12" type="ORF">BN980_GECA04s02408g</name>
</gene>
<dbReference type="EMBL" id="CCBN010000004">
    <property type="protein sequence ID" value="CDO52979.1"/>
    <property type="molecule type" value="Genomic_DNA"/>
</dbReference>
<feature type="compositionally biased region" description="Basic residues" evidence="9">
    <location>
        <begin position="214"/>
        <end position="229"/>
    </location>
</feature>
<dbReference type="PANTHER" id="PTHR12924">
    <property type="entry name" value="TRANSLOCON-ASSOCIATED PROTEIN, ALPHA SUBUNIT"/>
    <property type="match status" value="1"/>
</dbReference>
<dbReference type="InterPro" id="IPR005595">
    <property type="entry name" value="TRAP_alpha"/>
</dbReference>
<keyword evidence="3 11" id="KW-0732">Signal</keyword>
<comment type="function">
    <text evidence="7">Is probably involved in a pathway contributing to genomic integrity.</text>
</comment>
<feature type="chain" id="PRO_5005325650" description="Translocon-associated protein subunit alpha" evidence="11">
    <location>
        <begin position="19"/>
        <end position="229"/>
    </location>
</feature>
<proteinExistence type="inferred from homology"/>
<evidence type="ECO:0000256" key="5">
    <source>
        <dbReference type="ARBA" id="ARBA00022989"/>
    </source>
</evidence>
<evidence type="ECO:0000256" key="9">
    <source>
        <dbReference type="SAM" id="MobiDB-lite"/>
    </source>
</evidence>
<keyword evidence="6 10" id="KW-0472">Membrane</keyword>
<organism evidence="12 13">
    <name type="scientific">Geotrichum candidum</name>
    <name type="common">Oospora lactis</name>
    <name type="synonym">Dipodascus geotrichum</name>
    <dbReference type="NCBI Taxonomy" id="1173061"/>
    <lineage>
        <taxon>Eukaryota</taxon>
        <taxon>Fungi</taxon>
        <taxon>Dikarya</taxon>
        <taxon>Ascomycota</taxon>
        <taxon>Saccharomycotina</taxon>
        <taxon>Dipodascomycetes</taxon>
        <taxon>Dipodascales</taxon>
        <taxon>Dipodascaceae</taxon>
        <taxon>Geotrichum</taxon>
    </lineage>
</organism>
<evidence type="ECO:0000256" key="11">
    <source>
        <dbReference type="SAM" id="SignalP"/>
    </source>
</evidence>
<comment type="similarity">
    <text evidence="8">Belongs to the IRC22 family.</text>
</comment>
<sequence length="229" mass="25648">MKFQILSSLFLSSLFVFAQEEFEDEPVAQLARFNIEPRFVAFNPTERPDLTNGQETTVNFTVTNDEDYPVQIAAFGGYFSYPGQDTPYANLTKTALSDVTIEGNSVKSFITNVKPTLPPTDFDLYFNFIVGYEKQFSSVSINPVSVTISDPPISAWDPKLIFVQVILGGGVMILGYYLSNTYILPYFVDPTDTKKVDADKKTPKAQGYDESWIPKHHLTGGNKKSRKAH</sequence>
<feature type="signal peptide" evidence="11">
    <location>
        <begin position="1"/>
        <end position="18"/>
    </location>
</feature>
<keyword evidence="4" id="KW-0256">Endoplasmic reticulum</keyword>